<dbReference type="RefSeq" id="WP_277576700.1">
    <property type="nucleotide sequence ID" value="NZ_JANRMI010000001.1"/>
</dbReference>
<evidence type="ECO:0000313" key="1">
    <source>
        <dbReference type="EMBL" id="MDG0815224.1"/>
    </source>
</evidence>
<comment type="caution">
    <text evidence="1">The sequence shown here is derived from an EMBL/GenBank/DDBJ whole genome shotgun (WGS) entry which is preliminary data.</text>
</comment>
<accession>A0ABT6DH30</accession>
<name>A0ABT6DH30_9BACT</name>
<gene>
    <name evidence="1" type="ORF">NWE73_02550</name>
</gene>
<organism evidence="1 2">
    <name type="scientific">Bdellovibrio svalbardensis</name>
    <dbReference type="NCBI Taxonomy" id="2972972"/>
    <lineage>
        <taxon>Bacteria</taxon>
        <taxon>Pseudomonadati</taxon>
        <taxon>Bdellovibrionota</taxon>
        <taxon>Bdellovibrionia</taxon>
        <taxon>Bdellovibrionales</taxon>
        <taxon>Pseudobdellovibrionaceae</taxon>
        <taxon>Bdellovibrio</taxon>
    </lineage>
</organism>
<proteinExistence type="predicted"/>
<reference evidence="1" key="1">
    <citation type="submission" date="2022-08" db="EMBL/GenBank/DDBJ databases">
        <title>Novel Bdellovibrio Species Isolated from Svalbard: Designation Bdellovibrio svalbardensis.</title>
        <authorList>
            <person name="Mitchell R.J."/>
            <person name="Choi S.Y."/>
        </authorList>
    </citation>
    <scope>NUCLEOTIDE SEQUENCE</scope>
    <source>
        <strain evidence="1">PAP01</strain>
    </source>
</reference>
<protein>
    <submittedName>
        <fullName evidence="1">Uncharacterized protein</fullName>
    </submittedName>
</protein>
<sequence>MTKRPLCIDSKVVERIDRLAGKTSESIYRCALNKDTGYSEYFGLQSRDLGSRIQQTEKVLESLEPFYKKIQVTIMEDHPYLYRIQGHQLFIGSKLLEAPGHLEKGLAKIWYRERNETLFAQQSLMEEVVTDFLVYLQSGDLDIGDPNTHLATALRKVKWPYILKSVAAYCDSSWKQSEHFAICQNRTDAENVLKDQVTEMSLRPLLVSSWVRSYKQLSMKDRFDFVNNLTQFLRSDHSLHLPMVSETLGVVPATTLVKAAEAIKNVNLFVSSSTVAKESNAHRSFVANLTNELRTSGFQDAFAEAAFDVLFVSQVPLTDSSKVFQDFEKIAKNQPKLQMALRDGQNLWMLPSRYPIPVASFGQIKANRTIVEKCGGYNFSYVMDYADVTEKLLVVDRCDLKKQVQYEKFLAEGAEGFAIQNKGLSFVQFHLPSLLMKRTELEQVANVFEFIQKRDLESPSFKSLGWREVRWSQQANAYQPKAFVDAIEWFRVPTL</sequence>
<keyword evidence="2" id="KW-1185">Reference proteome</keyword>
<evidence type="ECO:0000313" key="2">
    <source>
        <dbReference type="Proteomes" id="UP001152321"/>
    </source>
</evidence>
<dbReference type="Proteomes" id="UP001152321">
    <property type="component" value="Unassembled WGS sequence"/>
</dbReference>
<dbReference type="EMBL" id="JANRMI010000001">
    <property type="protein sequence ID" value="MDG0815224.1"/>
    <property type="molecule type" value="Genomic_DNA"/>
</dbReference>